<dbReference type="HOGENOM" id="CLU_026242_2_0_1"/>
<feature type="region of interest" description="Disordered" evidence="1">
    <location>
        <begin position="254"/>
        <end position="273"/>
    </location>
</feature>
<keyword evidence="3" id="KW-1185">Reference proteome</keyword>
<dbReference type="OrthoDB" id="5138418at2759"/>
<dbReference type="GeneID" id="27343028"/>
<dbReference type="RefSeq" id="XP_016252491.1">
    <property type="nucleotide sequence ID" value="XM_016390589.1"/>
</dbReference>
<feature type="region of interest" description="Disordered" evidence="1">
    <location>
        <begin position="403"/>
        <end position="453"/>
    </location>
</feature>
<feature type="compositionally biased region" description="Basic and acidic residues" evidence="1">
    <location>
        <begin position="520"/>
        <end position="530"/>
    </location>
</feature>
<protein>
    <submittedName>
        <fullName evidence="2">Uncharacterized protein</fullName>
    </submittedName>
</protein>
<feature type="compositionally biased region" description="Low complexity" evidence="1">
    <location>
        <begin position="342"/>
        <end position="379"/>
    </location>
</feature>
<evidence type="ECO:0000313" key="3">
    <source>
        <dbReference type="Proteomes" id="UP000054466"/>
    </source>
</evidence>
<feature type="region of interest" description="Disordered" evidence="1">
    <location>
        <begin position="520"/>
        <end position="540"/>
    </location>
</feature>
<dbReference type="EMBL" id="KN847041">
    <property type="protein sequence ID" value="KIW32275.1"/>
    <property type="molecule type" value="Genomic_DNA"/>
</dbReference>
<proteinExistence type="predicted"/>
<sequence>MAAMMEHSGGFPGSYLPENKISLHCARFKASPFLPPSESNPTPDSSSAWSQPRALRPLATGNGLHTPDDDQLHSRKRPRLDTKSVCDDSYTTSETAFWREALSPPPLVNTNYRIAGGLDTPTALDIQKEEDAHEFDYEIDCRPNRYNSQNPFPPSTSYCPQTPAPDRSRRNKRRLSPPAPPMKSWGKTVWALTGGLAGKVFNFCWNTTFKGFYAGGGNGYQFDIGPADVGSSSIWTEVDSKSDLFRNNDTVGDSRRFDRERTPVPGGFPGDTPEFIEDYMSRLSVQPRQENNVTPTIIPDQDSPSISRYNSWVVVDDANPLSPSTESSPVRKKSRASTANLHASRPSSAPRHSSHPVSRPRLTPRSSTTRSSASYASPRVSMCASTSTIGSAQQQSWISIPAPSTIDQHHNSDKPSKRPSGISSVHRASLSTSRRLSSASVTTSPKQSPEIRKFEQKLRRKEAKQDATMNRFNMQLQAMIKEGQAALGSRIEVEVEDYQNNGDVDEGYFDDGLLDRDALKESRDWDRGDGRTTSGLGAWS</sequence>
<evidence type="ECO:0000313" key="2">
    <source>
        <dbReference type="EMBL" id="KIW32275.1"/>
    </source>
</evidence>
<reference evidence="2 3" key="1">
    <citation type="submission" date="2015-01" db="EMBL/GenBank/DDBJ databases">
        <title>The Genome Sequence of Cladophialophora immunda CBS83496.</title>
        <authorList>
            <consortium name="The Broad Institute Genomics Platform"/>
            <person name="Cuomo C."/>
            <person name="de Hoog S."/>
            <person name="Gorbushina A."/>
            <person name="Stielow B."/>
            <person name="Teixiera M."/>
            <person name="Abouelleil A."/>
            <person name="Chapman S.B."/>
            <person name="Priest M."/>
            <person name="Young S.K."/>
            <person name="Wortman J."/>
            <person name="Nusbaum C."/>
            <person name="Birren B."/>
        </authorList>
    </citation>
    <scope>NUCLEOTIDE SEQUENCE [LARGE SCALE GENOMIC DNA]</scope>
    <source>
        <strain evidence="2 3">CBS 83496</strain>
    </source>
</reference>
<feature type="region of interest" description="Disordered" evidence="1">
    <location>
        <begin position="57"/>
        <end position="86"/>
    </location>
</feature>
<dbReference type="STRING" id="569365.A0A0D2CQL2"/>
<feature type="compositionally biased region" description="Basic and acidic residues" evidence="1">
    <location>
        <begin position="407"/>
        <end position="416"/>
    </location>
</feature>
<accession>A0A0D2CQL2</accession>
<dbReference type="AlphaFoldDB" id="A0A0D2CQL2"/>
<feature type="region of interest" description="Disordered" evidence="1">
    <location>
        <begin position="319"/>
        <end position="379"/>
    </location>
</feature>
<feature type="compositionally biased region" description="Polar residues" evidence="1">
    <location>
        <begin position="145"/>
        <end position="160"/>
    </location>
</feature>
<feature type="region of interest" description="Disordered" evidence="1">
    <location>
        <begin position="144"/>
        <end position="182"/>
    </location>
</feature>
<dbReference type="VEuPathDB" id="FungiDB:PV07_03834"/>
<feature type="compositionally biased region" description="Low complexity" evidence="1">
    <location>
        <begin position="427"/>
        <end position="444"/>
    </location>
</feature>
<evidence type="ECO:0000256" key="1">
    <source>
        <dbReference type="SAM" id="MobiDB-lite"/>
    </source>
</evidence>
<gene>
    <name evidence="2" type="ORF">PV07_03834</name>
</gene>
<dbReference type="Proteomes" id="UP000054466">
    <property type="component" value="Unassembled WGS sequence"/>
</dbReference>
<feature type="compositionally biased region" description="Polar residues" evidence="1">
    <location>
        <begin position="531"/>
        <end position="540"/>
    </location>
</feature>
<feature type="compositionally biased region" description="Basic and acidic residues" evidence="1">
    <location>
        <begin position="66"/>
        <end position="86"/>
    </location>
</feature>
<organism evidence="2 3">
    <name type="scientific">Cladophialophora immunda</name>
    <dbReference type="NCBI Taxonomy" id="569365"/>
    <lineage>
        <taxon>Eukaryota</taxon>
        <taxon>Fungi</taxon>
        <taxon>Dikarya</taxon>
        <taxon>Ascomycota</taxon>
        <taxon>Pezizomycotina</taxon>
        <taxon>Eurotiomycetes</taxon>
        <taxon>Chaetothyriomycetidae</taxon>
        <taxon>Chaetothyriales</taxon>
        <taxon>Herpotrichiellaceae</taxon>
        <taxon>Cladophialophora</taxon>
    </lineage>
</organism>
<name>A0A0D2CQL2_9EURO</name>